<dbReference type="EMBL" id="KI913116">
    <property type="protein sequence ID" value="ETV86476.1"/>
    <property type="molecule type" value="Genomic_DNA"/>
</dbReference>
<accession>W4H4E1</accession>
<name>W4H4E1_APHAT</name>
<dbReference type="InterPro" id="IPR035927">
    <property type="entry name" value="DUSP-like_sf"/>
</dbReference>
<evidence type="ECO:0000259" key="1">
    <source>
        <dbReference type="PROSITE" id="PS50004"/>
    </source>
</evidence>
<dbReference type="SUPFAM" id="SSF49562">
    <property type="entry name" value="C2 domain (Calcium/lipid-binding domain, CaLB)"/>
    <property type="match status" value="1"/>
</dbReference>
<evidence type="ECO:0000313" key="3">
    <source>
        <dbReference type="EMBL" id="ETV86476.1"/>
    </source>
</evidence>
<dbReference type="Pfam" id="PF06337">
    <property type="entry name" value="DUSP"/>
    <property type="match status" value="1"/>
</dbReference>
<dbReference type="VEuPathDB" id="FungiDB:H257_01663"/>
<dbReference type="STRING" id="112090.W4H4E1"/>
<feature type="domain" description="DUSP" evidence="2">
    <location>
        <begin position="169"/>
        <end position="300"/>
    </location>
</feature>
<dbReference type="SMART" id="SM00239">
    <property type="entry name" value="C2"/>
    <property type="match status" value="1"/>
</dbReference>
<dbReference type="OrthoDB" id="73004at2759"/>
<evidence type="ECO:0000259" key="2">
    <source>
        <dbReference type="PROSITE" id="PS51283"/>
    </source>
</evidence>
<dbReference type="InterPro" id="IPR006615">
    <property type="entry name" value="Pept_C19_DUSP"/>
</dbReference>
<sequence length="327" mass="35276">MSARGFGGFDLSPTKDQALLSAVSSHIMDLRFTVVCGKGLLAAGPDGLTSNCICDISLVSTAQKTLVNTRSRLVKSTRNPLWNLAVDFGRVDLKDIDGIRVVVKHSGGFTSSKPLGEAFVPVEFVAEGSAVDQDSWFPLTPTPDMPRASTYGDIRIVFPAATTAKASPAAAAIQHNPVAELSAIKACHQAVPRPGQFWFAVAAPWVEAWLVWQILTSADPAQLWPRMYVQVFVSKLQHTTADAPGPIPNHFLLDNSSTSTPRIRANLRLKQDYRLIDAASWQLYYSWYGGGPSIQVQVPTDCSSVSQWMVGLRLADPGVASIVAASQ</sequence>
<dbReference type="PROSITE" id="PS50004">
    <property type="entry name" value="C2"/>
    <property type="match status" value="1"/>
</dbReference>
<dbReference type="GO" id="GO:0004843">
    <property type="term" value="F:cysteine-type deubiquitinase activity"/>
    <property type="evidence" value="ECO:0007669"/>
    <property type="project" value="InterPro"/>
</dbReference>
<organism evidence="3">
    <name type="scientific">Aphanomyces astaci</name>
    <name type="common">Crayfish plague agent</name>
    <dbReference type="NCBI Taxonomy" id="112090"/>
    <lineage>
        <taxon>Eukaryota</taxon>
        <taxon>Sar</taxon>
        <taxon>Stramenopiles</taxon>
        <taxon>Oomycota</taxon>
        <taxon>Saprolegniomycetes</taxon>
        <taxon>Saprolegniales</taxon>
        <taxon>Verrucalvaceae</taxon>
        <taxon>Aphanomyces</taxon>
    </lineage>
</organism>
<dbReference type="Pfam" id="PF00168">
    <property type="entry name" value="C2"/>
    <property type="match status" value="1"/>
</dbReference>
<dbReference type="RefSeq" id="XP_009823275.1">
    <property type="nucleotide sequence ID" value="XM_009824973.1"/>
</dbReference>
<dbReference type="SUPFAM" id="SSF143791">
    <property type="entry name" value="DUSP-like"/>
    <property type="match status" value="1"/>
</dbReference>
<dbReference type="InterPro" id="IPR035892">
    <property type="entry name" value="C2_domain_sf"/>
</dbReference>
<dbReference type="Gene3D" id="2.60.40.150">
    <property type="entry name" value="C2 domain"/>
    <property type="match status" value="1"/>
</dbReference>
<dbReference type="PROSITE" id="PS51283">
    <property type="entry name" value="DUSP"/>
    <property type="match status" value="1"/>
</dbReference>
<dbReference type="Gene3D" id="3.30.2230.10">
    <property type="entry name" value="DUSP-like"/>
    <property type="match status" value="1"/>
</dbReference>
<dbReference type="InterPro" id="IPR000008">
    <property type="entry name" value="C2_dom"/>
</dbReference>
<dbReference type="CDD" id="cd00030">
    <property type="entry name" value="C2"/>
    <property type="match status" value="1"/>
</dbReference>
<gene>
    <name evidence="3" type="ORF">H257_01663</name>
</gene>
<dbReference type="AlphaFoldDB" id="W4H4E1"/>
<proteinExistence type="predicted"/>
<protein>
    <submittedName>
        <fullName evidence="3">Uncharacterized protein</fullName>
    </submittedName>
</protein>
<reference evidence="3" key="1">
    <citation type="submission" date="2013-12" db="EMBL/GenBank/DDBJ databases">
        <title>The Genome Sequence of Aphanomyces astaci APO3.</title>
        <authorList>
            <consortium name="The Broad Institute Genomics Platform"/>
            <person name="Russ C."/>
            <person name="Tyler B."/>
            <person name="van West P."/>
            <person name="Dieguez-Uribeondo J."/>
            <person name="Young S.K."/>
            <person name="Zeng Q."/>
            <person name="Gargeya S."/>
            <person name="Fitzgerald M."/>
            <person name="Abouelleil A."/>
            <person name="Alvarado L."/>
            <person name="Chapman S.B."/>
            <person name="Gainer-Dewar J."/>
            <person name="Goldberg J."/>
            <person name="Griggs A."/>
            <person name="Gujja S."/>
            <person name="Hansen M."/>
            <person name="Howarth C."/>
            <person name="Imamovic A."/>
            <person name="Ireland A."/>
            <person name="Larimer J."/>
            <person name="McCowan C."/>
            <person name="Murphy C."/>
            <person name="Pearson M."/>
            <person name="Poon T.W."/>
            <person name="Priest M."/>
            <person name="Roberts A."/>
            <person name="Saif S."/>
            <person name="Shea T."/>
            <person name="Sykes S."/>
            <person name="Wortman J."/>
            <person name="Nusbaum C."/>
            <person name="Birren B."/>
        </authorList>
    </citation>
    <scope>NUCLEOTIDE SEQUENCE [LARGE SCALE GENOMIC DNA]</scope>
    <source>
        <strain evidence="3">APO3</strain>
    </source>
</reference>
<dbReference type="GeneID" id="20803659"/>
<feature type="domain" description="C2" evidence="1">
    <location>
        <begin position="11"/>
        <end position="137"/>
    </location>
</feature>